<dbReference type="GO" id="GO:0005886">
    <property type="term" value="C:plasma membrane"/>
    <property type="evidence" value="ECO:0007669"/>
    <property type="project" value="UniProtKB-SubCell"/>
</dbReference>
<gene>
    <name evidence="11" type="primary">dctQ1</name>
    <name evidence="11" type="ORF">dnl_23770</name>
</gene>
<comment type="subcellular location">
    <subcellularLocation>
        <location evidence="1">Cell inner membrane</location>
        <topology evidence="1">Multi-pass membrane protein</topology>
    </subcellularLocation>
</comment>
<evidence type="ECO:0000256" key="9">
    <source>
        <dbReference type="SAM" id="Phobius"/>
    </source>
</evidence>
<feature type="domain" description="Tripartite ATP-independent periplasmic transporters DctQ component" evidence="10">
    <location>
        <begin position="26"/>
        <end position="156"/>
    </location>
</feature>
<evidence type="ECO:0000313" key="12">
    <source>
        <dbReference type="Proteomes" id="UP000663720"/>
    </source>
</evidence>
<keyword evidence="3" id="KW-1003">Cell membrane</keyword>
<evidence type="ECO:0000256" key="3">
    <source>
        <dbReference type="ARBA" id="ARBA00022475"/>
    </source>
</evidence>
<evidence type="ECO:0000256" key="5">
    <source>
        <dbReference type="ARBA" id="ARBA00022692"/>
    </source>
</evidence>
<evidence type="ECO:0000256" key="4">
    <source>
        <dbReference type="ARBA" id="ARBA00022519"/>
    </source>
</evidence>
<dbReference type="Pfam" id="PF04290">
    <property type="entry name" value="DctQ"/>
    <property type="match status" value="1"/>
</dbReference>
<evidence type="ECO:0000256" key="6">
    <source>
        <dbReference type="ARBA" id="ARBA00022989"/>
    </source>
</evidence>
<comment type="similarity">
    <text evidence="8">Belongs to the TRAP transporter small permease family.</text>
</comment>
<evidence type="ECO:0000259" key="10">
    <source>
        <dbReference type="Pfam" id="PF04290"/>
    </source>
</evidence>
<reference evidence="11" key="1">
    <citation type="journal article" date="2021" name="Microb. Physiol.">
        <title>Proteogenomic Insights into the Physiology of Marine, Sulfate-Reducing, Filamentous Desulfonema limicola and Desulfonema magnum.</title>
        <authorList>
            <person name="Schnaars V."/>
            <person name="Wohlbrand L."/>
            <person name="Scheve S."/>
            <person name="Hinrichs C."/>
            <person name="Reinhardt R."/>
            <person name="Rabus R."/>
        </authorList>
    </citation>
    <scope>NUCLEOTIDE SEQUENCE</scope>
    <source>
        <strain evidence="11">5ac10</strain>
    </source>
</reference>
<dbReference type="RefSeq" id="WP_207691765.1">
    <property type="nucleotide sequence ID" value="NZ_CP061799.1"/>
</dbReference>
<proteinExistence type="inferred from homology"/>
<feature type="transmembrane region" description="Helical" evidence="9">
    <location>
        <begin position="45"/>
        <end position="66"/>
    </location>
</feature>
<evidence type="ECO:0000256" key="7">
    <source>
        <dbReference type="ARBA" id="ARBA00023136"/>
    </source>
</evidence>
<accession>A0A975B7P4</accession>
<dbReference type="EMBL" id="CP061799">
    <property type="protein sequence ID" value="QTA80090.1"/>
    <property type="molecule type" value="Genomic_DNA"/>
</dbReference>
<feature type="transmembrane region" description="Helical" evidence="9">
    <location>
        <begin position="20"/>
        <end position="39"/>
    </location>
</feature>
<protein>
    <submittedName>
        <fullName evidence="11">C4-dicarboxylate TRAP transporter small permease protein</fullName>
    </submittedName>
</protein>
<keyword evidence="5 9" id="KW-0812">Transmembrane</keyword>
<organism evidence="11 12">
    <name type="scientific">Desulfonema limicola</name>
    <dbReference type="NCBI Taxonomy" id="45656"/>
    <lineage>
        <taxon>Bacteria</taxon>
        <taxon>Pseudomonadati</taxon>
        <taxon>Thermodesulfobacteriota</taxon>
        <taxon>Desulfobacteria</taxon>
        <taxon>Desulfobacterales</taxon>
        <taxon>Desulfococcaceae</taxon>
        <taxon>Desulfonema</taxon>
    </lineage>
</organism>
<keyword evidence="2" id="KW-0813">Transport</keyword>
<evidence type="ECO:0000256" key="1">
    <source>
        <dbReference type="ARBA" id="ARBA00004429"/>
    </source>
</evidence>
<keyword evidence="12" id="KW-1185">Reference proteome</keyword>
<keyword evidence="4" id="KW-0997">Cell inner membrane</keyword>
<dbReference type="InterPro" id="IPR055348">
    <property type="entry name" value="DctQ"/>
</dbReference>
<dbReference type="AlphaFoldDB" id="A0A975B7P4"/>
<feature type="transmembrane region" description="Helical" evidence="9">
    <location>
        <begin position="129"/>
        <end position="152"/>
    </location>
</feature>
<dbReference type="PANTHER" id="PTHR35011">
    <property type="entry name" value="2,3-DIKETO-L-GULONATE TRAP TRANSPORTER SMALL PERMEASE PROTEIN YIAM"/>
    <property type="match status" value="1"/>
</dbReference>
<dbReference type="Proteomes" id="UP000663720">
    <property type="component" value="Chromosome"/>
</dbReference>
<dbReference type="KEGG" id="dli:dnl_23770"/>
<name>A0A975B7P4_9BACT</name>
<keyword evidence="7 9" id="KW-0472">Membrane</keyword>
<keyword evidence="6 9" id="KW-1133">Transmembrane helix</keyword>
<evidence type="ECO:0000256" key="2">
    <source>
        <dbReference type="ARBA" id="ARBA00022448"/>
    </source>
</evidence>
<evidence type="ECO:0000256" key="8">
    <source>
        <dbReference type="ARBA" id="ARBA00038436"/>
    </source>
</evidence>
<feature type="transmembrane region" description="Helical" evidence="9">
    <location>
        <begin position="87"/>
        <end position="109"/>
    </location>
</feature>
<evidence type="ECO:0000313" key="11">
    <source>
        <dbReference type="EMBL" id="QTA80090.1"/>
    </source>
</evidence>
<dbReference type="InterPro" id="IPR007387">
    <property type="entry name" value="TRAP_DctQ"/>
</dbReference>
<sequence length="161" mass="18280">MNKIWKIIQFCSDKMKAIAAISLMCMTLLTCVDIVGRFFKHPVFGSVELVSFMGILGVVLALPYAHDIKSHIGVEIFVSKLSLKKRSFVDMITGILSFTFFSLVTWRMFDYAVKMMDSGEVSMNLELPEYLIIFVTGFCFIVFSLFIIKGIVENFKGMRGK</sequence>